<dbReference type="Pfam" id="PF03723">
    <property type="entry name" value="Hemocyanin_C"/>
    <property type="match status" value="1"/>
</dbReference>
<feature type="domain" description="Hemocyanin N-terminal" evidence="4">
    <location>
        <begin position="124"/>
        <end position="241"/>
    </location>
</feature>
<evidence type="ECO:0000313" key="7">
    <source>
        <dbReference type="Proteomes" id="UP000594454"/>
    </source>
</evidence>
<proteinExistence type="predicted"/>
<dbReference type="SUPFAM" id="SSF48056">
    <property type="entry name" value="Di-copper centre-containing domain"/>
    <property type="match status" value="1"/>
</dbReference>
<dbReference type="Gene3D" id="1.10.1280.10">
    <property type="entry name" value="Di-copper center containing domain from catechol oxidase"/>
    <property type="match status" value="1"/>
</dbReference>
<dbReference type="GO" id="GO:0097009">
    <property type="term" value="P:energy homeostasis"/>
    <property type="evidence" value="ECO:0007669"/>
    <property type="project" value="UniProtKB-ARBA"/>
</dbReference>
<protein>
    <submittedName>
        <fullName evidence="6">Uncharacterized protein</fullName>
    </submittedName>
</protein>
<dbReference type="Proteomes" id="UP000594454">
    <property type="component" value="Chromosome 2"/>
</dbReference>
<feature type="domain" description="Hemocyanin middle" evidence="3">
    <location>
        <begin position="248"/>
        <end position="510"/>
    </location>
</feature>
<dbReference type="InterPro" id="IPR013788">
    <property type="entry name" value="Hemocyanin/hexamerin"/>
</dbReference>
<dbReference type="OrthoDB" id="6371642at2759"/>
<organism evidence="6 7">
    <name type="scientific">Hermetia illucens</name>
    <name type="common">Black soldier fly</name>
    <dbReference type="NCBI Taxonomy" id="343691"/>
    <lineage>
        <taxon>Eukaryota</taxon>
        <taxon>Metazoa</taxon>
        <taxon>Ecdysozoa</taxon>
        <taxon>Arthropoda</taxon>
        <taxon>Hexapoda</taxon>
        <taxon>Insecta</taxon>
        <taxon>Pterygota</taxon>
        <taxon>Neoptera</taxon>
        <taxon>Endopterygota</taxon>
        <taxon>Diptera</taxon>
        <taxon>Brachycera</taxon>
        <taxon>Stratiomyomorpha</taxon>
        <taxon>Stratiomyidae</taxon>
        <taxon>Hermetiinae</taxon>
        <taxon>Hermetia</taxon>
    </lineage>
</organism>
<dbReference type="PANTHER" id="PTHR11511:SF5">
    <property type="entry name" value="FAT-BODY PROTEIN 1-RELATED"/>
    <property type="match status" value="1"/>
</dbReference>
<dbReference type="InterPro" id="IPR005204">
    <property type="entry name" value="Hemocyanin_N"/>
</dbReference>
<dbReference type="PANTHER" id="PTHR11511">
    <property type="entry name" value="LARVAL STORAGE PROTEIN/PHENOLOXIDASE"/>
    <property type="match status" value="1"/>
</dbReference>
<evidence type="ECO:0000256" key="2">
    <source>
        <dbReference type="SAM" id="SignalP"/>
    </source>
</evidence>
<dbReference type="Pfam" id="PF03722">
    <property type="entry name" value="Hemocyanin_N"/>
    <property type="match status" value="1"/>
</dbReference>
<dbReference type="AlphaFoldDB" id="A0A7R8YQ76"/>
<feature type="domain" description="Hemocyanin C-terminal" evidence="5">
    <location>
        <begin position="521"/>
        <end position="775"/>
    </location>
</feature>
<dbReference type="InterPro" id="IPR036697">
    <property type="entry name" value="Hemocyanin_N_sf"/>
</dbReference>
<gene>
    <name evidence="6" type="ORF">HERILL_LOCUS4201</name>
</gene>
<name>A0A7R8YQ76_HERIL</name>
<evidence type="ECO:0000259" key="5">
    <source>
        <dbReference type="Pfam" id="PF03723"/>
    </source>
</evidence>
<dbReference type="OMA" id="KRNTRDF"/>
<dbReference type="InterPro" id="IPR037020">
    <property type="entry name" value="Hemocyanin_C_sf"/>
</dbReference>
<evidence type="ECO:0000313" key="6">
    <source>
        <dbReference type="EMBL" id="CAD7081076.1"/>
    </source>
</evidence>
<dbReference type="SUPFAM" id="SSF48050">
    <property type="entry name" value="Hemocyanin, N-terminal domain"/>
    <property type="match status" value="1"/>
</dbReference>
<evidence type="ECO:0000256" key="1">
    <source>
        <dbReference type="ARBA" id="ARBA00022761"/>
    </source>
</evidence>
<dbReference type="GO" id="GO:0045735">
    <property type="term" value="F:nutrient reservoir activity"/>
    <property type="evidence" value="ECO:0007669"/>
    <property type="project" value="UniProtKB-KW"/>
</dbReference>
<evidence type="ECO:0000259" key="4">
    <source>
        <dbReference type="Pfam" id="PF03722"/>
    </source>
</evidence>
<evidence type="ECO:0000259" key="3">
    <source>
        <dbReference type="Pfam" id="PF00372"/>
    </source>
</evidence>
<sequence>MRSLLVLAFCIALAAATVDSLWGRLRGVGGLGTGWAGGRLMGDTGIDDDINIGKYRNLYDIGTADTVDKLGIGTGTGIHDDLIDLGRGDLRNLDRARTVDNVDKKLVRFDDDVKLKILGDKHLLIKQKFILDVLLNLHKPMRDDTTDVVHIVDGEIYYKNFDKVIDFFRLLTNRSTLLPRGAVFTITNKVHRRQLRLLFNLFVYSKDFLVLQKNVLWARRNINEEMFVHALIAAVLHRDDMVGVKLPALYEILPHKFHTSMTIDKALKLKDITRLDKKDLVIWNKHTKDHMLMNDEGRLAYLTEDIGWNLYHFFFHMDFASWIGGKDFNLFKERRGEKYLYFLQQILARYNLERISNGLGNIKDITLWDYIKTGYNPMMVQKNGLPVTMRKNYYDIRETGDYFLMKRVGDFERRIRDAIDKGYCTTIDGGKVDLKRSDAIDILGNMIQWNIDSVNTRFYGSLIIDLLRLLGGGHVKNVDDFKLTPSVMDHHETALRDPVTYQLYKKILKIVRLFKENLPTYTKNELLLDGVRVDNIRTSKLLTYFDLFDVDIRTIVNLGDLKLRDAHITDDRIGRMDKLVVARHMRLNHKPFTIDIDLTVDQPQKVVVRLFLGPKFDSDGRLIKLKNNRRNFVELDKFTYDVAHVGKVTIKRDSRDFVYTVKDRTSIMDIYKIVLLNNDITKLVDMHVDEANCGFPDRLVLPKGWVGGMPMQLFVIVTKAKDIVKRDMDHTILCGKRTLINEVDDFALGFPFDRRIDETEFYTKNMLLKDVLIFHDDDTNMALKMLDIGGRGIDVGTVNKRVNVLDSHEVMDTSDKMRLMNIMKMTVV</sequence>
<dbReference type="Gene3D" id="1.20.1370.10">
    <property type="entry name" value="Hemocyanin, N-terminal domain"/>
    <property type="match status" value="1"/>
</dbReference>
<dbReference type="EMBL" id="LR899010">
    <property type="protein sequence ID" value="CAD7081076.1"/>
    <property type="molecule type" value="Genomic_DNA"/>
</dbReference>
<feature type="chain" id="PRO_5031495510" evidence="2">
    <location>
        <begin position="17"/>
        <end position="828"/>
    </location>
</feature>
<dbReference type="InterPro" id="IPR008922">
    <property type="entry name" value="Di-copper_centre_dom_sf"/>
</dbReference>
<dbReference type="InParanoid" id="A0A7R8YQ76"/>
<reference evidence="6 7" key="1">
    <citation type="submission" date="2020-11" db="EMBL/GenBank/DDBJ databases">
        <authorList>
            <person name="Wallbank WR R."/>
            <person name="Pardo Diaz C."/>
            <person name="Kozak K."/>
            <person name="Martin S."/>
            <person name="Jiggins C."/>
            <person name="Moest M."/>
            <person name="Warren A I."/>
            <person name="Generalovic N T."/>
            <person name="Byers J.R.P. K."/>
            <person name="Montejo-Kovacevich G."/>
            <person name="Yen C E."/>
        </authorList>
    </citation>
    <scope>NUCLEOTIDE SEQUENCE [LARGE SCALE GENOMIC DNA]</scope>
</reference>
<dbReference type="GO" id="GO:0005615">
    <property type="term" value="C:extracellular space"/>
    <property type="evidence" value="ECO:0007669"/>
    <property type="project" value="UniProtKB-ARBA"/>
</dbReference>
<keyword evidence="2" id="KW-0732">Signal</keyword>
<dbReference type="InterPro" id="IPR000896">
    <property type="entry name" value="Hemocyanin/hexamerin_mid_dom"/>
</dbReference>
<keyword evidence="7" id="KW-1185">Reference proteome</keyword>
<dbReference type="Pfam" id="PF00372">
    <property type="entry name" value="Hemocyanin_M"/>
    <property type="match status" value="1"/>
</dbReference>
<dbReference type="InterPro" id="IPR005203">
    <property type="entry name" value="Hemocyanin_C"/>
</dbReference>
<accession>A0A7R8YQ76</accession>
<keyword evidence="1" id="KW-0758">Storage protein</keyword>
<dbReference type="InterPro" id="IPR014756">
    <property type="entry name" value="Ig_E-set"/>
</dbReference>
<dbReference type="SUPFAM" id="SSF81296">
    <property type="entry name" value="E set domains"/>
    <property type="match status" value="1"/>
</dbReference>
<dbReference type="Gene3D" id="2.60.40.1520">
    <property type="entry name" value="Hemocyanin, C-terminal domain"/>
    <property type="match status" value="1"/>
</dbReference>
<dbReference type="PRINTS" id="PR00187">
    <property type="entry name" value="HAEMOCYANIN"/>
</dbReference>
<feature type="signal peptide" evidence="2">
    <location>
        <begin position="1"/>
        <end position="16"/>
    </location>
</feature>